<keyword evidence="5 6" id="KW-0012">Acyltransferase</keyword>
<feature type="binding site" evidence="6">
    <location>
        <position position="404"/>
    </location>
    <ligand>
        <name>substrate</name>
    </ligand>
</feature>
<protein>
    <recommendedName>
        <fullName evidence="6">Arginine biosynthesis bifunctional protein ArgJ</fullName>
    </recommendedName>
    <domain>
        <recommendedName>
            <fullName evidence="6">Glutamate N-acetyltransferase</fullName>
            <ecNumber evidence="6">2.3.1.35</ecNumber>
        </recommendedName>
        <alternativeName>
            <fullName evidence="6">Ornithine acetyltransferase</fullName>
            <shortName evidence="6">OATase</shortName>
        </alternativeName>
        <alternativeName>
            <fullName evidence="6">Ornithine transacetylase</fullName>
        </alternativeName>
    </domain>
    <domain>
        <recommendedName>
            <fullName evidence="6">Amino-acid acetyltransferase</fullName>
            <ecNumber evidence="6">2.3.1.1</ecNumber>
        </recommendedName>
        <alternativeName>
            <fullName evidence="6">N-acetylglutamate synthase</fullName>
            <shortName evidence="6">AGSase</shortName>
        </alternativeName>
    </domain>
    <component>
        <recommendedName>
            <fullName evidence="6">Arginine biosynthesis bifunctional protein ArgJ alpha chain</fullName>
        </recommendedName>
    </component>
    <component>
        <recommendedName>
            <fullName evidence="6">Arginine biosynthesis bifunctional protein ArgJ beta chain</fullName>
        </recommendedName>
    </component>
</protein>
<comment type="pathway">
    <text evidence="6">Amino-acid biosynthesis; L-arginine biosynthesis; N(2)-acetyl-L-ornithine from L-glutamate: step 1/4.</text>
</comment>
<dbReference type="GO" id="GO:0004358">
    <property type="term" value="F:L-glutamate N-acetyltransferase activity, acting on acetyl-L-ornithine as donor"/>
    <property type="evidence" value="ECO:0007669"/>
    <property type="project" value="UniProtKB-EC"/>
</dbReference>
<dbReference type="Gene3D" id="3.60.70.12">
    <property type="entry name" value="L-amino peptidase D-ALA esterase/amidase"/>
    <property type="match status" value="1"/>
</dbReference>
<keyword evidence="8" id="KW-1185">Reference proteome</keyword>
<evidence type="ECO:0000256" key="2">
    <source>
        <dbReference type="ARBA" id="ARBA00011475"/>
    </source>
</evidence>
<keyword evidence="6" id="KW-0055">Arginine biosynthesis</keyword>
<name>A0ABZ2CG79_9BACI</name>
<dbReference type="CDD" id="cd02152">
    <property type="entry name" value="OAT"/>
    <property type="match status" value="1"/>
</dbReference>
<dbReference type="Pfam" id="PF01960">
    <property type="entry name" value="ArgJ"/>
    <property type="match status" value="1"/>
</dbReference>
<feature type="binding site" evidence="6">
    <location>
        <position position="196"/>
    </location>
    <ligand>
        <name>substrate</name>
    </ligand>
</feature>
<dbReference type="InterPro" id="IPR002813">
    <property type="entry name" value="Arg_biosynth_ArgJ"/>
</dbReference>
<dbReference type="InterPro" id="IPR042195">
    <property type="entry name" value="ArgJ_beta_C"/>
</dbReference>
<keyword evidence="3 6" id="KW-0808">Transferase</keyword>
<dbReference type="Gene3D" id="3.30.2330.10">
    <property type="entry name" value="arginine biosynthesis bifunctional protein suprefamily"/>
    <property type="match status" value="1"/>
</dbReference>
<comment type="catalytic activity">
    <reaction evidence="6">
        <text>N(2)-acetyl-L-ornithine + L-glutamate = N-acetyl-L-glutamate + L-ornithine</text>
        <dbReference type="Rhea" id="RHEA:15349"/>
        <dbReference type="ChEBI" id="CHEBI:29985"/>
        <dbReference type="ChEBI" id="CHEBI:44337"/>
        <dbReference type="ChEBI" id="CHEBI:46911"/>
        <dbReference type="ChEBI" id="CHEBI:57805"/>
        <dbReference type="EC" id="2.3.1.35"/>
    </reaction>
</comment>
<dbReference type="HAMAP" id="MF_01106">
    <property type="entry name" value="ArgJ"/>
    <property type="match status" value="1"/>
</dbReference>
<reference evidence="7 8" key="1">
    <citation type="submission" date="2023-10" db="EMBL/GenBank/DDBJ databases">
        <title>Niallia locisalis sp.nov. isolated from a salt pond sample.</title>
        <authorList>
            <person name="Li X.-J."/>
            <person name="Dong L."/>
        </authorList>
    </citation>
    <scope>NUCLEOTIDE SEQUENCE [LARGE SCALE GENOMIC DNA]</scope>
    <source>
        <strain evidence="7 8">DSM 29761</strain>
    </source>
</reference>
<keyword evidence="4 6" id="KW-0068">Autocatalytic cleavage</keyword>
<evidence type="ECO:0000256" key="1">
    <source>
        <dbReference type="ARBA" id="ARBA00006774"/>
    </source>
</evidence>
<comment type="catalytic activity">
    <reaction evidence="6">
        <text>L-glutamate + acetyl-CoA = N-acetyl-L-glutamate + CoA + H(+)</text>
        <dbReference type="Rhea" id="RHEA:24292"/>
        <dbReference type="ChEBI" id="CHEBI:15378"/>
        <dbReference type="ChEBI" id="CHEBI:29985"/>
        <dbReference type="ChEBI" id="CHEBI:44337"/>
        <dbReference type="ChEBI" id="CHEBI:57287"/>
        <dbReference type="ChEBI" id="CHEBI:57288"/>
        <dbReference type="EC" id="2.3.1.1"/>
    </reaction>
</comment>
<evidence type="ECO:0000256" key="5">
    <source>
        <dbReference type="ARBA" id="ARBA00023315"/>
    </source>
</evidence>
<dbReference type="EC" id="2.3.1.35" evidence="6"/>
<dbReference type="NCBIfam" id="NF003802">
    <property type="entry name" value="PRK05388.1"/>
    <property type="match status" value="1"/>
</dbReference>
<feature type="site" description="Cleavage; by autolysis" evidence="6">
    <location>
        <begin position="195"/>
        <end position="196"/>
    </location>
</feature>
<dbReference type="Proteomes" id="UP001357223">
    <property type="component" value="Chromosome"/>
</dbReference>
<dbReference type="SUPFAM" id="SSF56266">
    <property type="entry name" value="DmpA/ArgJ-like"/>
    <property type="match status" value="1"/>
</dbReference>
<feature type="site" description="Involved in the stabilization of negative charge on the oxyanion by the formation of the oxyanion hole" evidence="6">
    <location>
        <position position="122"/>
    </location>
</feature>
<evidence type="ECO:0000313" key="8">
    <source>
        <dbReference type="Proteomes" id="UP001357223"/>
    </source>
</evidence>
<keyword evidence="6" id="KW-0963">Cytoplasm</keyword>
<feature type="binding site" evidence="6">
    <location>
        <position position="282"/>
    </location>
    <ligand>
        <name>substrate</name>
    </ligand>
</feature>
<comment type="subcellular location">
    <subcellularLocation>
        <location evidence="6">Cytoplasm</location>
    </subcellularLocation>
</comment>
<accession>A0ABZ2CG79</accession>
<feature type="site" description="Involved in the stabilization of negative charge on the oxyanion by the formation of the oxyanion hole" evidence="6">
    <location>
        <position position="123"/>
    </location>
</feature>
<dbReference type="Gene3D" id="3.10.20.340">
    <property type="entry name" value="ArgJ beta chain, C-terminal domain"/>
    <property type="match status" value="1"/>
</dbReference>
<comment type="function">
    <text evidence="6">Catalyzes two activities which are involved in the cyclic version of arginine biosynthesis: the synthesis of N-acetylglutamate from glutamate and acetyl-CoA as the acetyl donor, and of ornithine by transacetylation between N(2)-acetylornithine and glutamate.</text>
</comment>
<proteinExistence type="inferred from homology"/>
<keyword evidence="6" id="KW-0028">Amino-acid biosynthesis</keyword>
<feature type="chain" id="PRO_5044920983" description="Arginine biosynthesis bifunctional protein ArgJ alpha chain" evidence="6">
    <location>
        <begin position="1"/>
        <end position="195"/>
    </location>
</feature>
<organism evidence="7 8">
    <name type="scientific">Niallia oryzisoli</name>
    <dbReference type="NCBI Taxonomy" id="1737571"/>
    <lineage>
        <taxon>Bacteria</taxon>
        <taxon>Bacillati</taxon>
        <taxon>Bacillota</taxon>
        <taxon>Bacilli</taxon>
        <taxon>Bacillales</taxon>
        <taxon>Bacillaceae</taxon>
        <taxon>Niallia</taxon>
    </lineage>
</organism>
<evidence type="ECO:0000256" key="6">
    <source>
        <dbReference type="HAMAP-Rule" id="MF_01106"/>
    </source>
</evidence>
<comment type="similarity">
    <text evidence="1 6">Belongs to the ArgJ family.</text>
</comment>
<sequence>MQAVSNIYVKEVKGGSFLSPKGYSAAGVEAGLKNDKKDVGIIISEVPASCAAVYTTNQFQAAPIKVSQDSIAKEGRLQAVIVNSGCANACTGEQGLRDAYETRSLVAQKFNIKEHLIAVASTGVIGVNLPMEKIANGIEQLKPGNEQENAVAFQTAILTTDTIMKTSCYTAEINGKTVTMGGTAKGSGMIHPNMATMLAFITTDANVDQAGLQAALREITETSFNQITVDGDTSTNDTVFVLANGKADYEPLTPEHADWPVFVELLSATCESLAKQIARDGEGATKLIEVEVKGAINQLDARMIAKQIVGSNLVKTAVYGADANWGRIISAIGQTKTTVNTENVDISIGSIEMLKGSVPLVFSEEEALEYLQKDFIKINVDLHNGESTGKAWGCDLSYDYIKINASYRS</sequence>
<dbReference type="EMBL" id="CP137640">
    <property type="protein sequence ID" value="WVX80134.1"/>
    <property type="molecule type" value="Genomic_DNA"/>
</dbReference>
<gene>
    <name evidence="6 7" type="primary">argJ</name>
    <name evidence="7" type="ORF">R4Z09_23050</name>
</gene>
<evidence type="ECO:0000256" key="3">
    <source>
        <dbReference type="ARBA" id="ARBA00022679"/>
    </source>
</evidence>
<evidence type="ECO:0000256" key="4">
    <source>
        <dbReference type="ARBA" id="ARBA00022813"/>
    </source>
</evidence>
<dbReference type="PANTHER" id="PTHR23100">
    <property type="entry name" value="ARGININE BIOSYNTHESIS BIFUNCTIONAL PROTEIN ARGJ"/>
    <property type="match status" value="1"/>
</dbReference>
<feature type="binding site" evidence="6">
    <location>
        <position position="159"/>
    </location>
    <ligand>
        <name>substrate</name>
    </ligand>
</feature>
<feature type="chain" id="PRO_5044920984" description="Arginine biosynthesis bifunctional protein ArgJ beta chain" evidence="6">
    <location>
        <begin position="196"/>
        <end position="409"/>
    </location>
</feature>
<dbReference type="InterPro" id="IPR016117">
    <property type="entry name" value="ArgJ-like_dom_sf"/>
</dbReference>
<dbReference type="PANTHER" id="PTHR23100:SF0">
    <property type="entry name" value="ARGININE BIOSYNTHESIS BIFUNCTIONAL PROTEIN ARGJ, MITOCHONDRIAL"/>
    <property type="match status" value="1"/>
</dbReference>
<dbReference type="NCBIfam" id="TIGR00120">
    <property type="entry name" value="ArgJ"/>
    <property type="match status" value="1"/>
</dbReference>
<dbReference type="EC" id="2.3.1.1" evidence="6"/>
<comment type="pathway">
    <text evidence="6">Amino-acid biosynthesis; L-arginine biosynthesis; L-ornithine and N-acetyl-L-glutamate from L-glutamate and N(2)-acetyl-L-ornithine (cyclic): step 1/1.</text>
</comment>
<feature type="active site" description="Nucleophile" evidence="6">
    <location>
        <position position="196"/>
    </location>
</feature>
<dbReference type="RefSeq" id="WP_338449064.1">
    <property type="nucleotide sequence ID" value="NZ_CP137640.1"/>
</dbReference>
<keyword evidence="6" id="KW-0511">Multifunctional enzyme</keyword>
<comment type="subunit">
    <text evidence="2 6">Heterotetramer of two alpha and two beta chains.</text>
</comment>
<feature type="binding site" evidence="6">
    <location>
        <position position="185"/>
    </location>
    <ligand>
        <name>substrate</name>
    </ligand>
</feature>
<feature type="binding site" evidence="6">
    <location>
        <position position="409"/>
    </location>
    <ligand>
        <name>substrate</name>
    </ligand>
</feature>
<evidence type="ECO:0000313" key="7">
    <source>
        <dbReference type="EMBL" id="WVX80134.1"/>
    </source>
</evidence>